<keyword evidence="3" id="KW-0677">Repeat</keyword>
<evidence type="ECO:0000256" key="1">
    <source>
        <dbReference type="ARBA" id="ARBA00004370"/>
    </source>
</evidence>
<dbReference type="AlphaFoldDB" id="A0A9Q1I2H1"/>
<evidence type="ECO:0000256" key="2">
    <source>
        <dbReference type="ARBA" id="ARBA00022692"/>
    </source>
</evidence>
<dbReference type="GO" id="GO:0005886">
    <property type="term" value="C:plasma membrane"/>
    <property type="evidence" value="ECO:0007669"/>
    <property type="project" value="InterPro"/>
</dbReference>
<gene>
    <name evidence="11" type="ORF">COCON_G00078920</name>
</gene>
<dbReference type="CDD" id="cd11304">
    <property type="entry name" value="Cadherin_repeat"/>
    <property type="match status" value="4"/>
</dbReference>
<comment type="subcellular location">
    <subcellularLocation>
        <location evidence="1">Membrane</location>
    </subcellularLocation>
</comment>
<dbReference type="PROSITE" id="PS00232">
    <property type="entry name" value="CADHERIN_1"/>
    <property type="match status" value="2"/>
</dbReference>
<dbReference type="FunFam" id="2.60.40.60:FF:000252">
    <property type="entry name" value="Cadherin related family member 2"/>
    <property type="match status" value="1"/>
</dbReference>
<dbReference type="SUPFAM" id="SSF49313">
    <property type="entry name" value="Cadherin-like"/>
    <property type="match status" value="3"/>
</dbReference>
<keyword evidence="12" id="KW-1185">Reference proteome</keyword>
<dbReference type="Pfam" id="PF00028">
    <property type="entry name" value="Cadherin"/>
    <property type="match status" value="1"/>
</dbReference>
<feature type="domain" description="Cadherin" evidence="10">
    <location>
        <begin position="2"/>
        <end position="26"/>
    </location>
</feature>
<feature type="domain" description="Cadherin" evidence="10">
    <location>
        <begin position="27"/>
        <end position="139"/>
    </location>
</feature>
<dbReference type="PANTHER" id="PTHR24026">
    <property type="entry name" value="FAT ATYPICAL CADHERIN-RELATED"/>
    <property type="match status" value="1"/>
</dbReference>
<evidence type="ECO:0000256" key="7">
    <source>
        <dbReference type="PROSITE-ProRule" id="PRU00043"/>
    </source>
</evidence>
<keyword evidence="2 9" id="KW-0812">Transmembrane</keyword>
<dbReference type="OrthoDB" id="6491773at2759"/>
<comment type="caution">
    <text evidence="11">The sequence shown here is derived from an EMBL/GenBank/DDBJ whole genome shotgun (WGS) entry which is preliminary data.</text>
</comment>
<accession>A0A9Q1I2H1</accession>
<feature type="compositionally biased region" description="Polar residues" evidence="8">
    <location>
        <begin position="626"/>
        <end position="637"/>
    </location>
</feature>
<evidence type="ECO:0000313" key="11">
    <source>
        <dbReference type="EMBL" id="KAJ8276140.1"/>
    </source>
</evidence>
<organism evidence="11 12">
    <name type="scientific">Conger conger</name>
    <name type="common">Conger eel</name>
    <name type="synonym">Muraena conger</name>
    <dbReference type="NCBI Taxonomy" id="82655"/>
    <lineage>
        <taxon>Eukaryota</taxon>
        <taxon>Metazoa</taxon>
        <taxon>Chordata</taxon>
        <taxon>Craniata</taxon>
        <taxon>Vertebrata</taxon>
        <taxon>Euteleostomi</taxon>
        <taxon>Actinopterygii</taxon>
        <taxon>Neopterygii</taxon>
        <taxon>Teleostei</taxon>
        <taxon>Anguilliformes</taxon>
        <taxon>Congridae</taxon>
        <taxon>Conger</taxon>
    </lineage>
</organism>
<dbReference type="Gene3D" id="2.60.40.60">
    <property type="entry name" value="Cadherins"/>
    <property type="match status" value="4"/>
</dbReference>
<sequence>MGHPSLSSWVMVTINVEDINDNPPMFKSPTYEFYVSESEKGIFVGSVFAHDMDQTEMNNRISFRIADGSFGNFLIIAYSDGKGQGYMGNITVDPDVELDYEQPRTSYNLKIEATDLGQKSDVVLVTVNIVDVNDERPTLPNVMVMNVRENTTGLGEVGQIVGVDVDTNHSLIYKLVTSACRCSGVMGPCEEEWFRLESTGAVVVNENFVIDYEMCDQVQMEVQSVDVFTKKGEKHSIPETLTIHIDDINDNNPRFIISETLFVVVTEGTEKGTEIARVVAKDLDSGENMEIKFEVLSVEIIYADNHREAMGKIFYAETTALTNGYLGTIRSLGTLDSYLKGQYLVAVQATDCGEPALKTTTELVIYTVDKSYRVGLRFESRVDEINKNINSIRGALIAATRATVHIIEIVPESQEQRASDVTLLGSYFVYPNGSAINSDNVERILQEDLYHANILQNYGLTYVVTTGPEVKEVDPVLLVLICLVASLLIALAVMMMSLVHTQRSYKRKLKAAKALNSAAMVSAENRKPRAVVPGTNRYTIEGANPLLNLNIEMTTDLGYDDEGSNADRISVNSLDFDYDMTEKDTVPMMMIEEEEEENGSESQYIIPLVVALAQHDEEKGPGEKNSFVNHALSTTDL</sequence>
<dbReference type="PROSITE" id="PS50268">
    <property type="entry name" value="CADHERIN_2"/>
    <property type="match status" value="4"/>
</dbReference>
<evidence type="ECO:0000256" key="5">
    <source>
        <dbReference type="ARBA" id="ARBA00022989"/>
    </source>
</evidence>
<dbReference type="InterPro" id="IPR020894">
    <property type="entry name" value="Cadherin_CS"/>
</dbReference>
<feature type="region of interest" description="Disordered" evidence="8">
    <location>
        <begin position="617"/>
        <end position="637"/>
    </location>
</feature>
<proteinExistence type="predicted"/>
<keyword evidence="6 9" id="KW-0472">Membrane</keyword>
<dbReference type="GO" id="GO:0007156">
    <property type="term" value="P:homophilic cell adhesion via plasma membrane adhesion molecules"/>
    <property type="evidence" value="ECO:0007669"/>
    <property type="project" value="InterPro"/>
</dbReference>
<evidence type="ECO:0000256" key="3">
    <source>
        <dbReference type="ARBA" id="ARBA00022737"/>
    </source>
</evidence>
<dbReference type="GO" id="GO:0050839">
    <property type="term" value="F:cell adhesion molecule binding"/>
    <property type="evidence" value="ECO:0007669"/>
    <property type="project" value="TreeGrafter"/>
</dbReference>
<dbReference type="EMBL" id="JAFJMO010000005">
    <property type="protein sequence ID" value="KAJ8276140.1"/>
    <property type="molecule type" value="Genomic_DNA"/>
</dbReference>
<evidence type="ECO:0000256" key="6">
    <source>
        <dbReference type="ARBA" id="ARBA00023136"/>
    </source>
</evidence>
<feature type="domain" description="Cadherin" evidence="10">
    <location>
        <begin position="139"/>
        <end position="255"/>
    </location>
</feature>
<dbReference type="PANTHER" id="PTHR24026:SF133">
    <property type="entry name" value="CADHERIN-RELATED FAMILY MEMBER 2"/>
    <property type="match status" value="1"/>
</dbReference>
<evidence type="ECO:0000256" key="8">
    <source>
        <dbReference type="SAM" id="MobiDB-lite"/>
    </source>
</evidence>
<keyword evidence="5 9" id="KW-1133">Transmembrane helix</keyword>
<feature type="domain" description="Cadherin" evidence="10">
    <location>
        <begin position="257"/>
        <end position="378"/>
    </location>
</feature>
<dbReference type="GO" id="GO:0005509">
    <property type="term" value="F:calcium ion binding"/>
    <property type="evidence" value="ECO:0007669"/>
    <property type="project" value="UniProtKB-UniRule"/>
</dbReference>
<protein>
    <recommendedName>
        <fullName evidence="10">Cadherin domain-containing protein</fullName>
    </recommendedName>
</protein>
<evidence type="ECO:0000256" key="9">
    <source>
        <dbReference type="SAM" id="Phobius"/>
    </source>
</evidence>
<name>A0A9Q1I2H1_CONCO</name>
<dbReference type="GO" id="GO:0009653">
    <property type="term" value="P:anatomical structure morphogenesis"/>
    <property type="evidence" value="ECO:0007669"/>
    <property type="project" value="UniProtKB-ARBA"/>
</dbReference>
<dbReference type="PRINTS" id="PR00205">
    <property type="entry name" value="CADHERIN"/>
</dbReference>
<dbReference type="SMART" id="SM00112">
    <property type="entry name" value="CA"/>
    <property type="match status" value="3"/>
</dbReference>
<dbReference type="InterPro" id="IPR015919">
    <property type="entry name" value="Cadherin-like_sf"/>
</dbReference>
<keyword evidence="4 7" id="KW-0106">Calcium</keyword>
<dbReference type="Proteomes" id="UP001152803">
    <property type="component" value="Unassembled WGS sequence"/>
</dbReference>
<dbReference type="InterPro" id="IPR002126">
    <property type="entry name" value="Cadherin-like_dom"/>
</dbReference>
<feature type="transmembrane region" description="Helical" evidence="9">
    <location>
        <begin position="476"/>
        <end position="499"/>
    </location>
</feature>
<evidence type="ECO:0000313" key="12">
    <source>
        <dbReference type="Proteomes" id="UP001152803"/>
    </source>
</evidence>
<evidence type="ECO:0000259" key="10">
    <source>
        <dbReference type="PROSITE" id="PS50268"/>
    </source>
</evidence>
<reference evidence="11" key="1">
    <citation type="journal article" date="2023" name="Science">
        <title>Genome structures resolve the early diversification of teleost fishes.</title>
        <authorList>
            <person name="Parey E."/>
            <person name="Louis A."/>
            <person name="Montfort J."/>
            <person name="Bouchez O."/>
            <person name="Roques C."/>
            <person name="Iampietro C."/>
            <person name="Lluch J."/>
            <person name="Castinel A."/>
            <person name="Donnadieu C."/>
            <person name="Desvignes T."/>
            <person name="Floi Bucao C."/>
            <person name="Jouanno E."/>
            <person name="Wen M."/>
            <person name="Mejri S."/>
            <person name="Dirks R."/>
            <person name="Jansen H."/>
            <person name="Henkel C."/>
            <person name="Chen W.J."/>
            <person name="Zahm M."/>
            <person name="Cabau C."/>
            <person name="Klopp C."/>
            <person name="Thompson A.W."/>
            <person name="Robinson-Rechavi M."/>
            <person name="Braasch I."/>
            <person name="Lecointre G."/>
            <person name="Bobe J."/>
            <person name="Postlethwait J.H."/>
            <person name="Berthelot C."/>
            <person name="Roest Crollius H."/>
            <person name="Guiguen Y."/>
        </authorList>
    </citation>
    <scope>NUCLEOTIDE SEQUENCE</scope>
    <source>
        <strain evidence="11">Concon-B</strain>
    </source>
</reference>
<evidence type="ECO:0000256" key="4">
    <source>
        <dbReference type="ARBA" id="ARBA00022837"/>
    </source>
</evidence>